<dbReference type="EMBL" id="JAUEDK010000015">
    <property type="protein sequence ID" value="MDN0075232.1"/>
    <property type="molecule type" value="Genomic_DNA"/>
</dbReference>
<evidence type="ECO:0000256" key="1">
    <source>
        <dbReference type="ARBA" id="ARBA00009437"/>
    </source>
</evidence>
<dbReference type="Gene3D" id="1.10.10.10">
    <property type="entry name" value="Winged helix-like DNA-binding domain superfamily/Winged helix DNA-binding domain"/>
    <property type="match status" value="1"/>
</dbReference>
<organism evidence="6 7">
    <name type="scientific">Crenobacter oryzisoli</name>
    <dbReference type="NCBI Taxonomy" id="3056844"/>
    <lineage>
        <taxon>Bacteria</taxon>
        <taxon>Pseudomonadati</taxon>
        <taxon>Pseudomonadota</taxon>
        <taxon>Betaproteobacteria</taxon>
        <taxon>Neisseriales</taxon>
        <taxon>Neisseriaceae</taxon>
        <taxon>Crenobacter</taxon>
    </lineage>
</organism>
<keyword evidence="3" id="KW-0238">DNA-binding</keyword>
<dbReference type="SUPFAM" id="SSF53850">
    <property type="entry name" value="Periplasmic binding protein-like II"/>
    <property type="match status" value="1"/>
</dbReference>
<evidence type="ECO:0000256" key="4">
    <source>
        <dbReference type="ARBA" id="ARBA00023163"/>
    </source>
</evidence>
<dbReference type="Pfam" id="PF00126">
    <property type="entry name" value="HTH_1"/>
    <property type="match status" value="1"/>
</dbReference>
<comment type="similarity">
    <text evidence="1">Belongs to the LysR transcriptional regulatory family.</text>
</comment>
<dbReference type="Proteomes" id="UP001168540">
    <property type="component" value="Unassembled WGS sequence"/>
</dbReference>
<sequence length="307" mass="33812">MIRFRQLEAFRCLMIAGTSVGAARRMHVTQPAISRLIADLEEDLGFRLFNRNKGRLEPTVAGVRFFNAVEENFLGLERLKQEAANIRESAAEGLTVACLPVIASSVLPLILKEFFQHHPDAPIKVDSNTVPEIMVSLQDLKADVALSLAFPPIAGIEVEPLLSARQLCAMPADHRLAELDVVTPEDLQGEMMIGWLPNKAQTYAAEQGSLHDAGVSPRFMVKTQTSHTRYAMVANGLGVSIVEPFAASIWQAHGVVLRPFQTELRLDYVVACPSNGLRSELVQDFRAAVFKVMRNYDFGVGAEVQCN</sequence>
<name>A0ABT7XN66_9NEIS</name>
<dbReference type="InterPro" id="IPR036388">
    <property type="entry name" value="WH-like_DNA-bd_sf"/>
</dbReference>
<dbReference type="Gene3D" id="3.40.190.10">
    <property type="entry name" value="Periplasmic binding protein-like II"/>
    <property type="match status" value="2"/>
</dbReference>
<feature type="domain" description="HTH lysR-type" evidence="5">
    <location>
        <begin position="2"/>
        <end position="59"/>
    </location>
</feature>
<dbReference type="PANTHER" id="PTHR30427:SF1">
    <property type="entry name" value="TRANSCRIPTIONAL ACTIVATOR PROTEIN LYSR"/>
    <property type="match status" value="1"/>
</dbReference>
<comment type="caution">
    <text evidence="6">The sequence shown here is derived from an EMBL/GenBank/DDBJ whole genome shotgun (WGS) entry which is preliminary data.</text>
</comment>
<dbReference type="PANTHER" id="PTHR30427">
    <property type="entry name" value="TRANSCRIPTIONAL ACTIVATOR PROTEIN LYSR"/>
    <property type="match status" value="1"/>
</dbReference>
<dbReference type="PROSITE" id="PS50931">
    <property type="entry name" value="HTH_LYSR"/>
    <property type="match status" value="1"/>
</dbReference>
<evidence type="ECO:0000313" key="7">
    <source>
        <dbReference type="Proteomes" id="UP001168540"/>
    </source>
</evidence>
<dbReference type="Pfam" id="PF03466">
    <property type="entry name" value="LysR_substrate"/>
    <property type="match status" value="1"/>
</dbReference>
<dbReference type="PRINTS" id="PR00039">
    <property type="entry name" value="HTHLYSR"/>
</dbReference>
<keyword evidence="2" id="KW-0805">Transcription regulation</keyword>
<keyword evidence="7" id="KW-1185">Reference proteome</keyword>
<dbReference type="InterPro" id="IPR036390">
    <property type="entry name" value="WH_DNA-bd_sf"/>
</dbReference>
<protein>
    <submittedName>
        <fullName evidence="6">LysR substrate-binding domain-containing protein</fullName>
    </submittedName>
</protein>
<dbReference type="InterPro" id="IPR000847">
    <property type="entry name" value="LysR_HTH_N"/>
</dbReference>
<dbReference type="RefSeq" id="WP_289829830.1">
    <property type="nucleotide sequence ID" value="NZ_JAUEDK010000015.1"/>
</dbReference>
<gene>
    <name evidence="6" type="ORF">QU481_10055</name>
</gene>
<dbReference type="SUPFAM" id="SSF46785">
    <property type="entry name" value="Winged helix' DNA-binding domain"/>
    <property type="match status" value="1"/>
</dbReference>
<keyword evidence="4" id="KW-0804">Transcription</keyword>
<evidence type="ECO:0000256" key="3">
    <source>
        <dbReference type="ARBA" id="ARBA00023125"/>
    </source>
</evidence>
<evidence type="ECO:0000313" key="6">
    <source>
        <dbReference type="EMBL" id="MDN0075232.1"/>
    </source>
</evidence>
<proteinExistence type="inferred from homology"/>
<reference evidence="6" key="1">
    <citation type="submission" date="2023-06" db="EMBL/GenBank/DDBJ databases">
        <authorList>
            <person name="Zhang S."/>
        </authorList>
    </citation>
    <scope>NUCLEOTIDE SEQUENCE</scope>
    <source>
        <strain evidence="6">SG2303</strain>
    </source>
</reference>
<dbReference type="InterPro" id="IPR005119">
    <property type="entry name" value="LysR_subst-bd"/>
</dbReference>
<evidence type="ECO:0000256" key="2">
    <source>
        <dbReference type="ARBA" id="ARBA00023015"/>
    </source>
</evidence>
<accession>A0ABT7XN66</accession>
<evidence type="ECO:0000259" key="5">
    <source>
        <dbReference type="PROSITE" id="PS50931"/>
    </source>
</evidence>